<comment type="caution">
    <text evidence="1">The sequence shown here is derived from an EMBL/GenBank/DDBJ whole genome shotgun (WGS) entry which is preliminary data.</text>
</comment>
<organism evidence="1 2">
    <name type="scientific">Bosea massiliensis</name>
    <dbReference type="NCBI Taxonomy" id="151419"/>
    <lineage>
        <taxon>Bacteria</taxon>
        <taxon>Pseudomonadati</taxon>
        <taxon>Pseudomonadota</taxon>
        <taxon>Alphaproteobacteria</taxon>
        <taxon>Hyphomicrobiales</taxon>
        <taxon>Boseaceae</taxon>
        <taxon>Bosea</taxon>
    </lineage>
</organism>
<evidence type="ECO:0000313" key="1">
    <source>
        <dbReference type="EMBL" id="MFC5505315.1"/>
    </source>
</evidence>
<protein>
    <submittedName>
        <fullName evidence="1">Uncharacterized protein</fullName>
    </submittedName>
</protein>
<dbReference type="RefSeq" id="WP_068204605.1">
    <property type="nucleotide sequence ID" value="NZ_JBHSLU010000017.1"/>
</dbReference>
<keyword evidence="2" id="KW-1185">Reference proteome</keyword>
<dbReference type="Proteomes" id="UP001596060">
    <property type="component" value="Unassembled WGS sequence"/>
</dbReference>
<dbReference type="EMBL" id="JBHSLU010000017">
    <property type="protein sequence ID" value="MFC5505315.1"/>
    <property type="molecule type" value="Genomic_DNA"/>
</dbReference>
<gene>
    <name evidence="1" type="ORF">ACFPN9_08595</name>
</gene>
<name>A0ABW0NYP4_9HYPH</name>
<accession>A0ABW0NYP4</accession>
<reference evidence="2" key="1">
    <citation type="journal article" date="2019" name="Int. J. Syst. Evol. Microbiol.">
        <title>The Global Catalogue of Microorganisms (GCM) 10K type strain sequencing project: providing services to taxonomists for standard genome sequencing and annotation.</title>
        <authorList>
            <consortium name="The Broad Institute Genomics Platform"/>
            <consortium name="The Broad Institute Genome Sequencing Center for Infectious Disease"/>
            <person name="Wu L."/>
            <person name="Ma J."/>
        </authorList>
    </citation>
    <scope>NUCLEOTIDE SEQUENCE [LARGE SCALE GENOMIC DNA]</scope>
    <source>
        <strain evidence="2">CCUG 43117</strain>
    </source>
</reference>
<evidence type="ECO:0000313" key="2">
    <source>
        <dbReference type="Proteomes" id="UP001596060"/>
    </source>
</evidence>
<proteinExistence type="predicted"/>
<sequence>MTDARRFNRLQAGDTFRFADRTILELQPNKGQVQRRYVDALEHFIVLRAGPTTGGDHMGSNADNGGWSVWAAPKGTALEDLHARSLTFYQDGPYQAYALVKVVLIEPAKPREHRLSAVSA</sequence>